<evidence type="ECO:0000313" key="1">
    <source>
        <dbReference type="EMBL" id="RNA10544.1"/>
    </source>
</evidence>
<name>A0A3M7QHC4_BRAPC</name>
<dbReference type="EMBL" id="REGN01006161">
    <property type="protein sequence ID" value="RNA10544.1"/>
    <property type="molecule type" value="Genomic_DNA"/>
</dbReference>
<dbReference type="Proteomes" id="UP000276133">
    <property type="component" value="Unassembled WGS sequence"/>
</dbReference>
<dbReference type="AlphaFoldDB" id="A0A3M7QHC4"/>
<reference evidence="1 2" key="1">
    <citation type="journal article" date="2018" name="Sci. Rep.">
        <title>Genomic signatures of local adaptation to the degree of environmental predictability in rotifers.</title>
        <authorList>
            <person name="Franch-Gras L."/>
            <person name="Hahn C."/>
            <person name="Garcia-Roger E.M."/>
            <person name="Carmona M.J."/>
            <person name="Serra M."/>
            <person name="Gomez A."/>
        </authorList>
    </citation>
    <scope>NUCLEOTIDE SEQUENCE [LARGE SCALE GENOMIC DNA]</scope>
    <source>
        <strain evidence="1">HYR1</strain>
    </source>
</reference>
<organism evidence="1 2">
    <name type="scientific">Brachionus plicatilis</name>
    <name type="common">Marine rotifer</name>
    <name type="synonym">Brachionus muelleri</name>
    <dbReference type="NCBI Taxonomy" id="10195"/>
    <lineage>
        <taxon>Eukaryota</taxon>
        <taxon>Metazoa</taxon>
        <taxon>Spiralia</taxon>
        <taxon>Gnathifera</taxon>
        <taxon>Rotifera</taxon>
        <taxon>Eurotatoria</taxon>
        <taxon>Monogononta</taxon>
        <taxon>Pseudotrocha</taxon>
        <taxon>Ploima</taxon>
        <taxon>Brachionidae</taxon>
        <taxon>Brachionus</taxon>
    </lineage>
</organism>
<evidence type="ECO:0000313" key="2">
    <source>
        <dbReference type="Proteomes" id="UP000276133"/>
    </source>
</evidence>
<keyword evidence="2" id="KW-1185">Reference proteome</keyword>
<comment type="caution">
    <text evidence="1">The sequence shown here is derived from an EMBL/GenBank/DDBJ whole genome shotgun (WGS) entry which is preliminary data.</text>
</comment>
<sequence>MKKINNSEINCILCDFQFHSNYLRDLFDNKANKKIKDLDDFEWQRCFRVYVLDENGKKNLIIKN</sequence>
<accession>A0A3M7QHC4</accession>
<protein>
    <submittedName>
        <fullName evidence="1">Uncharacterized protein</fullName>
    </submittedName>
</protein>
<gene>
    <name evidence="1" type="ORF">BpHYR1_010638</name>
</gene>
<proteinExistence type="predicted"/>